<dbReference type="GO" id="GO:0004049">
    <property type="term" value="F:anthranilate synthase activity"/>
    <property type="evidence" value="ECO:0007669"/>
    <property type="project" value="TreeGrafter"/>
</dbReference>
<dbReference type="CDD" id="cd01743">
    <property type="entry name" value="GATase1_Anthranilate_Synthase"/>
    <property type="match status" value="1"/>
</dbReference>
<proteinExistence type="predicted"/>
<dbReference type="Gene3D" id="3.40.50.880">
    <property type="match status" value="1"/>
</dbReference>
<dbReference type="PROSITE" id="PS51273">
    <property type="entry name" value="GATASE_TYPE_1"/>
    <property type="match status" value="1"/>
</dbReference>
<dbReference type="PRINTS" id="PR00096">
    <property type="entry name" value="GATASE"/>
</dbReference>
<reference evidence="3 4" key="1">
    <citation type="submission" date="2017-08" db="EMBL/GenBank/DDBJ databases">
        <title>Complete Genome Sequence of Bacillus kochii Oregon-R-modENCODE STRAIN BDGP4, isolated from Drosophila melanogaster gut.</title>
        <authorList>
            <person name="Wan K.H."/>
            <person name="Yu C."/>
            <person name="Park S."/>
            <person name="Hammonds A.S."/>
            <person name="Booth B.W."/>
            <person name="Celniker S.E."/>
        </authorList>
    </citation>
    <scope>NUCLEOTIDE SEQUENCE [LARGE SCALE GENOMIC DNA]</scope>
    <source>
        <strain evidence="3 4">BDGP4</strain>
    </source>
</reference>
<dbReference type="NCBIfam" id="NF005799">
    <property type="entry name" value="PRK07649.1"/>
    <property type="match status" value="1"/>
</dbReference>
<dbReference type="AlphaFoldDB" id="A0A248THN4"/>
<dbReference type="Proteomes" id="UP000215137">
    <property type="component" value="Chromosome"/>
</dbReference>
<sequence length="200" mass="22085">MILMIDNFDSFTFNLVQYLGELGADVLIKRNDEITIADIEALSPSCLMISPGPCSPDEAGISLAAIEAFAGKLPIFGVCLGHQSIAQVFGGKVVRADRLMHGKTSPVFHNQQTIYRGIEVPFLATRYHSLIVERETLPDCFEVSSWTEEGEIMGIKHRLLPIEGVQFHPESIMTSAGKGLLLNFLNQHDLIQLGGKHFVY</sequence>
<dbReference type="InterPro" id="IPR006221">
    <property type="entry name" value="TrpG/PapA_dom"/>
</dbReference>
<keyword evidence="1" id="KW-0315">Glutamine amidotransferase</keyword>
<dbReference type="InterPro" id="IPR050472">
    <property type="entry name" value="Anth_synth/Amidotransfase"/>
</dbReference>
<dbReference type="PANTHER" id="PTHR43418:SF4">
    <property type="entry name" value="MULTIFUNCTIONAL TRYPTOPHAN BIOSYNTHESIS PROTEIN"/>
    <property type="match status" value="1"/>
</dbReference>
<dbReference type="KEGG" id="bko:CKF48_10420"/>
<dbReference type="GO" id="GO:0005829">
    <property type="term" value="C:cytosol"/>
    <property type="evidence" value="ECO:0007669"/>
    <property type="project" value="TreeGrafter"/>
</dbReference>
<keyword evidence="4" id="KW-1185">Reference proteome</keyword>
<dbReference type="PRINTS" id="PR00099">
    <property type="entry name" value="CPSGATASE"/>
</dbReference>
<feature type="domain" description="Glutamine amidotransferase" evidence="2">
    <location>
        <begin position="3"/>
        <end position="185"/>
    </location>
</feature>
<dbReference type="FunFam" id="3.40.50.880:FF:000003">
    <property type="entry name" value="Anthranilate synthase component II"/>
    <property type="match status" value="1"/>
</dbReference>
<dbReference type="RefSeq" id="WP_095371261.1">
    <property type="nucleotide sequence ID" value="NZ_CP022983.1"/>
</dbReference>
<gene>
    <name evidence="3" type="ORF">CKF48_10420</name>
</gene>
<evidence type="ECO:0000256" key="1">
    <source>
        <dbReference type="ARBA" id="ARBA00022962"/>
    </source>
</evidence>
<dbReference type="PRINTS" id="PR00097">
    <property type="entry name" value="ANTSNTHASEII"/>
</dbReference>
<accession>A0A248THN4</accession>
<dbReference type="InterPro" id="IPR029062">
    <property type="entry name" value="Class_I_gatase-like"/>
</dbReference>
<organism evidence="3 4">
    <name type="scientific">Cytobacillus kochii</name>
    <dbReference type="NCBI Taxonomy" id="859143"/>
    <lineage>
        <taxon>Bacteria</taxon>
        <taxon>Bacillati</taxon>
        <taxon>Bacillota</taxon>
        <taxon>Bacilli</taxon>
        <taxon>Bacillales</taxon>
        <taxon>Bacillaceae</taxon>
        <taxon>Cytobacillus</taxon>
    </lineage>
</organism>
<protein>
    <submittedName>
        <fullName evidence="3">Aminodeoxychorismate/anthranilate synthase component II</fullName>
    </submittedName>
</protein>
<dbReference type="Pfam" id="PF00117">
    <property type="entry name" value="GATase"/>
    <property type="match status" value="1"/>
</dbReference>
<evidence type="ECO:0000313" key="3">
    <source>
        <dbReference type="EMBL" id="ASV67691.1"/>
    </source>
</evidence>
<evidence type="ECO:0000313" key="4">
    <source>
        <dbReference type="Proteomes" id="UP000215137"/>
    </source>
</evidence>
<dbReference type="EMBL" id="CP022983">
    <property type="protein sequence ID" value="ASV67691.1"/>
    <property type="molecule type" value="Genomic_DNA"/>
</dbReference>
<dbReference type="InterPro" id="IPR017926">
    <property type="entry name" value="GATASE"/>
</dbReference>
<dbReference type="SUPFAM" id="SSF52317">
    <property type="entry name" value="Class I glutamine amidotransferase-like"/>
    <property type="match status" value="1"/>
</dbReference>
<evidence type="ECO:0000259" key="2">
    <source>
        <dbReference type="Pfam" id="PF00117"/>
    </source>
</evidence>
<name>A0A248THN4_9BACI</name>
<dbReference type="GO" id="GO:0000162">
    <property type="term" value="P:L-tryptophan biosynthetic process"/>
    <property type="evidence" value="ECO:0007669"/>
    <property type="project" value="TreeGrafter"/>
</dbReference>
<dbReference type="OrthoDB" id="9804328at2"/>
<dbReference type="PANTHER" id="PTHR43418">
    <property type="entry name" value="MULTIFUNCTIONAL TRYPTOPHAN BIOSYNTHESIS PROTEIN-RELATED"/>
    <property type="match status" value="1"/>
</dbReference>
<dbReference type="NCBIfam" id="TIGR00566">
    <property type="entry name" value="trpG_papA"/>
    <property type="match status" value="1"/>
</dbReference>